<proteinExistence type="predicted"/>
<name>M2M094_BAUPA</name>
<evidence type="ECO:0000313" key="2">
    <source>
        <dbReference type="Proteomes" id="UP000011761"/>
    </source>
</evidence>
<keyword evidence="2" id="KW-1185">Reference proteome</keyword>
<organism evidence="1 2">
    <name type="scientific">Baudoinia panamericana (strain UAMH 10762)</name>
    <name type="common">Angels' share fungus</name>
    <name type="synonym">Baudoinia compniacensis (strain UAMH 10762)</name>
    <dbReference type="NCBI Taxonomy" id="717646"/>
    <lineage>
        <taxon>Eukaryota</taxon>
        <taxon>Fungi</taxon>
        <taxon>Dikarya</taxon>
        <taxon>Ascomycota</taxon>
        <taxon>Pezizomycotina</taxon>
        <taxon>Dothideomycetes</taxon>
        <taxon>Dothideomycetidae</taxon>
        <taxon>Mycosphaerellales</taxon>
        <taxon>Teratosphaeriaceae</taxon>
        <taxon>Baudoinia</taxon>
    </lineage>
</organism>
<protein>
    <submittedName>
        <fullName evidence="1">Uncharacterized protein</fullName>
    </submittedName>
</protein>
<dbReference type="Proteomes" id="UP000011761">
    <property type="component" value="Unassembled WGS sequence"/>
</dbReference>
<dbReference type="GeneID" id="19109413"/>
<evidence type="ECO:0000313" key="1">
    <source>
        <dbReference type="EMBL" id="EMD00418.1"/>
    </source>
</evidence>
<dbReference type="HOGENOM" id="CLU_2903833_0_0_1"/>
<gene>
    <name evidence="1" type="ORF">BAUCODRAFT_163794</name>
</gene>
<dbReference type="EMBL" id="KB445550">
    <property type="protein sequence ID" value="EMD00418.1"/>
    <property type="molecule type" value="Genomic_DNA"/>
</dbReference>
<reference evidence="1 2" key="1">
    <citation type="journal article" date="2012" name="PLoS Pathog.">
        <title>Diverse lifestyles and strategies of plant pathogenesis encoded in the genomes of eighteen Dothideomycetes fungi.</title>
        <authorList>
            <person name="Ohm R.A."/>
            <person name="Feau N."/>
            <person name="Henrissat B."/>
            <person name="Schoch C.L."/>
            <person name="Horwitz B.A."/>
            <person name="Barry K.W."/>
            <person name="Condon B.J."/>
            <person name="Copeland A.C."/>
            <person name="Dhillon B."/>
            <person name="Glaser F."/>
            <person name="Hesse C.N."/>
            <person name="Kosti I."/>
            <person name="LaButti K."/>
            <person name="Lindquist E.A."/>
            <person name="Lucas S."/>
            <person name="Salamov A.A."/>
            <person name="Bradshaw R.E."/>
            <person name="Ciuffetti L."/>
            <person name="Hamelin R.C."/>
            <person name="Kema G.H.J."/>
            <person name="Lawrence C."/>
            <person name="Scott J.A."/>
            <person name="Spatafora J.W."/>
            <person name="Turgeon B.G."/>
            <person name="de Wit P.J.G.M."/>
            <person name="Zhong S."/>
            <person name="Goodwin S.B."/>
            <person name="Grigoriev I.V."/>
        </authorList>
    </citation>
    <scope>NUCLEOTIDE SEQUENCE [LARGE SCALE GENOMIC DNA]</scope>
    <source>
        <strain evidence="1 2">UAMH 10762</strain>
    </source>
</reference>
<sequence length="62" mass="6934">MAVGILETALPLAALVSMTGARYHNILHNVRGCKLCITRCKVSISFDEYLHFGRQQTWSSPQ</sequence>
<dbReference type="KEGG" id="bcom:BAUCODRAFT_163794"/>
<dbReference type="AlphaFoldDB" id="M2M094"/>
<dbReference type="RefSeq" id="XP_007671602.1">
    <property type="nucleotide sequence ID" value="XM_007673412.1"/>
</dbReference>
<accession>M2M094</accession>